<organism evidence="1 2">
    <name type="scientific">Aliarcobacter cryaerophilus</name>
    <dbReference type="NCBI Taxonomy" id="28198"/>
    <lineage>
        <taxon>Bacteria</taxon>
        <taxon>Pseudomonadati</taxon>
        <taxon>Campylobacterota</taxon>
        <taxon>Epsilonproteobacteria</taxon>
        <taxon>Campylobacterales</taxon>
        <taxon>Arcobacteraceae</taxon>
        <taxon>Aliarcobacter</taxon>
    </lineage>
</organism>
<evidence type="ECO:0000313" key="2">
    <source>
        <dbReference type="Proteomes" id="UP000238281"/>
    </source>
</evidence>
<name>A0A2S9T880_9BACT</name>
<dbReference type="AlphaFoldDB" id="A0A2S9T880"/>
<comment type="caution">
    <text evidence="1">The sequence shown here is derived from an EMBL/GenBank/DDBJ whole genome shotgun (WGS) entry which is preliminary data.</text>
</comment>
<gene>
    <name evidence="1" type="ORF">CJ673_05690</name>
</gene>
<accession>A0A2S9T880</accession>
<evidence type="ECO:0000313" key="1">
    <source>
        <dbReference type="EMBL" id="PRM95047.1"/>
    </source>
</evidence>
<dbReference type="RefSeq" id="WP_105915281.1">
    <property type="nucleotide sequence ID" value="NZ_JAMXEM010000001.1"/>
</dbReference>
<sequence length="91" mass="10733">MFIAVDKNSILNLFKVDTFSELESVLELMSPSLVEYHLMSFLNGENTSYFDKKDVETSLYFGEYSLYIDYNKNIFIELNKTEENSQTLSFW</sequence>
<dbReference type="EMBL" id="NXGE01000002">
    <property type="protein sequence ID" value="PRM95047.1"/>
    <property type="molecule type" value="Genomic_DNA"/>
</dbReference>
<protein>
    <submittedName>
        <fullName evidence="1">Uncharacterized protein</fullName>
    </submittedName>
</protein>
<dbReference type="Proteomes" id="UP000238281">
    <property type="component" value="Unassembled WGS sequence"/>
</dbReference>
<proteinExistence type="predicted"/>
<reference evidence="1 2" key="1">
    <citation type="submission" date="2017-09" db="EMBL/GenBank/DDBJ databases">
        <title>Reassesment of A. cryaerophilus.</title>
        <authorList>
            <person name="Perez-Cataluna A."/>
            <person name="Collado L."/>
            <person name="Salgado O."/>
            <person name="Lefinanco V."/>
            <person name="Figueras M.J."/>
        </authorList>
    </citation>
    <scope>NUCLEOTIDE SEQUENCE [LARGE SCALE GENOMIC DNA]</scope>
    <source>
        <strain evidence="1 2">LMG 10210</strain>
    </source>
</reference>